<dbReference type="Proteomes" id="UP000244803">
    <property type="component" value="Chromosome 1"/>
</dbReference>
<proteinExistence type="predicted"/>
<organism evidence="2 3">
    <name type="scientific">Theileria orientalis</name>
    <dbReference type="NCBI Taxonomy" id="68886"/>
    <lineage>
        <taxon>Eukaryota</taxon>
        <taxon>Sar</taxon>
        <taxon>Alveolata</taxon>
        <taxon>Apicomplexa</taxon>
        <taxon>Aconoidasida</taxon>
        <taxon>Piroplasmida</taxon>
        <taxon>Theileriidae</taxon>
        <taxon>Theileria</taxon>
    </lineage>
</organism>
<protein>
    <submittedName>
        <fullName evidence="2">Uncharacterized protein</fullName>
    </submittedName>
</protein>
<name>A0A976M4N0_THEOR</name>
<evidence type="ECO:0000313" key="3">
    <source>
        <dbReference type="Proteomes" id="UP000244803"/>
    </source>
</evidence>
<reference evidence="2" key="1">
    <citation type="submission" date="2022-07" db="EMBL/GenBank/DDBJ databases">
        <title>Evaluation of T. orientalis genome assembly methods using nanopore sequencing and analysis of variation between genomes.</title>
        <authorList>
            <person name="Yam J."/>
            <person name="Micallef M.L."/>
            <person name="Liu M."/>
            <person name="Djordjevic S.P."/>
            <person name="Bogema D.R."/>
            <person name="Jenkins C."/>
        </authorList>
    </citation>
    <scope>NUCLEOTIDE SEQUENCE</scope>
    <source>
        <strain evidence="2">Fish Creek</strain>
    </source>
</reference>
<dbReference type="AlphaFoldDB" id="A0A976M4N0"/>
<dbReference type="OrthoDB" id="754047at2759"/>
<keyword evidence="1" id="KW-0812">Transmembrane</keyword>
<sequence length="540" mass="63387">MTLDKVILRYGCGKYSHICPKDLSKLNRRSFSSFVKRSNAPSTAITPFNKQNVTGQYSKNIIVRFYGNVGKDWLPKRNQYTKYRITKPWTSDSVYDDIFLSEPSKDDFYPFTKEMPVFLKFLNLLTTAQNRKEVFVNFVRRCENGLVVEKDVYITKDELLDCMWANGYSESELNAFRFAFPNDYKFHYPELAVLFELEEEDCYKYCLKERASNPEQLVELKLKKPSNLVSSYGLVFLGCWFALSNAVLGNAWFFAKTLPFGAVFYLLASYFQKWLKEYFWKEENSLIEKLRQEKDYCEEAIYSQLRKYLEDSKCVEYVEGFKSEVTKKMEQYKRALLLKMKNEATNLMKERLNSMALQESAISSSLEKNMVTELVKLFLETFKTSSAMKTEALLSSVNELKGEYSKTDDPLFNFFNTSLEQFQSNKSNNSFVKRCNDLFKQKEQEFLNTYTVTNDEYKEVSKLAKLCKSNKGFDLNKLKEQDKSKLEQLYLNLSQKMGYYVPALPVVESQYEDPLVNKQLTEQLSMVRDSRLQDFLRQFA</sequence>
<feature type="transmembrane region" description="Helical" evidence="1">
    <location>
        <begin position="229"/>
        <end position="247"/>
    </location>
</feature>
<dbReference type="EMBL" id="CP056065">
    <property type="protein sequence ID" value="UKJ88340.2"/>
    <property type="molecule type" value="Genomic_DNA"/>
</dbReference>
<gene>
    <name evidence="2" type="ORF">MACJ_000784</name>
</gene>
<evidence type="ECO:0000313" key="2">
    <source>
        <dbReference type="EMBL" id="UKJ88340.2"/>
    </source>
</evidence>
<keyword evidence="1" id="KW-0472">Membrane</keyword>
<evidence type="ECO:0000256" key="1">
    <source>
        <dbReference type="SAM" id="Phobius"/>
    </source>
</evidence>
<accession>A0A976M4N0</accession>
<keyword evidence="1" id="KW-1133">Transmembrane helix</keyword>